<proteinExistence type="inferred from homology"/>
<dbReference type="Proteomes" id="UP000297700">
    <property type="component" value="Unassembled WGS sequence"/>
</dbReference>
<dbReference type="NCBIfam" id="TIGR02552">
    <property type="entry name" value="LcrH_SycD"/>
    <property type="match status" value="1"/>
</dbReference>
<dbReference type="Proteomes" id="UP000298225">
    <property type="component" value="Unassembled WGS sequence"/>
</dbReference>
<evidence type="ECO:0000313" key="4">
    <source>
        <dbReference type="Proteomes" id="UP000297700"/>
    </source>
</evidence>
<dbReference type="InterPro" id="IPR011716">
    <property type="entry name" value="TPR-3"/>
</dbReference>
<accession>A0A4Y9NLH2</accession>
<dbReference type="Gene3D" id="1.25.40.10">
    <property type="entry name" value="Tetratricopeptide repeat domain"/>
    <property type="match status" value="1"/>
</dbReference>
<evidence type="ECO:0000256" key="1">
    <source>
        <dbReference type="ARBA" id="ARBA00010244"/>
    </source>
</evidence>
<name>A0A4Y9NLH2_9BRAD</name>
<evidence type="ECO:0000313" key="2">
    <source>
        <dbReference type="EMBL" id="TFV29485.1"/>
    </source>
</evidence>
<dbReference type="SUPFAM" id="SSF48452">
    <property type="entry name" value="TPR-like"/>
    <property type="match status" value="1"/>
</dbReference>
<comment type="caution">
    <text evidence="3">The sequence shown here is derived from an EMBL/GenBank/DDBJ whole genome shotgun (WGS) entry which is preliminary data.</text>
</comment>
<reference evidence="3 4" key="2">
    <citation type="submission" date="2019-03" db="EMBL/GenBank/DDBJ databases">
        <title>Bradyrhizobium strains diversity.</title>
        <authorList>
            <person name="Urquiaga M.C.O."/>
            <person name="Hungria M."/>
            <person name="Delamuta J.R.M."/>
            <person name="Klepa M.S."/>
        </authorList>
    </citation>
    <scope>NUCLEOTIDE SEQUENCE [LARGE SCALE GENOMIC DNA]</scope>
    <source>
        <strain evidence="3 4">CNPSo 3426</strain>
    </source>
</reference>
<dbReference type="PRINTS" id="PR01595">
    <property type="entry name" value="SYCDCHAPRONE"/>
</dbReference>
<protein>
    <submittedName>
        <fullName evidence="3">CesD/SycD/LcrH family type III secretion system chaperone</fullName>
    </submittedName>
</protein>
<accession>A0A4Y9KP94</accession>
<dbReference type="AlphaFoldDB" id="A0A4Y9NLH2"/>
<reference evidence="2 5" key="1">
    <citation type="submission" date="2019-03" db="EMBL/GenBank/DDBJ databases">
        <title>Bradyrhizobium strains diversity isolated from Chamaecrista fasciculata.</title>
        <authorList>
            <person name="Urquiaga M.C.O."/>
            <person name="Hungria M."/>
            <person name="Delamuta J.R.M."/>
        </authorList>
    </citation>
    <scope>NUCLEOTIDE SEQUENCE [LARGE SCALE GENOMIC DNA]</scope>
    <source>
        <strain evidence="2 5">CNPSo 3424</strain>
    </source>
</reference>
<dbReference type="OrthoDB" id="8224327at2"/>
<sequence length="172" mass="19034">MRMADGGLLNGGDTTDSQRLAQLATDFVVGRTDLASVIGITDDELEALYVFGHRYYSCGKYEEARNFFRFLCLHRHIDARFWFGLAASSQMLGDPENAVQAYRLAGLLNSEDPQIPLRTAECFIKLNHLTAAITALENALALSVRRPEHKALAGRGLMMLDRLKSQLGSNDA</sequence>
<dbReference type="EMBL" id="SPQS01000048">
    <property type="protein sequence ID" value="TFV68048.1"/>
    <property type="molecule type" value="Genomic_DNA"/>
</dbReference>
<organism evidence="3 4">
    <name type="scientific">Bradyrhizobium frederickii</name>
    <dbReference type="NCBI Taxonomy" id="2560054"/>
    <lineage>
        <taxon>Bacteria</taxon>
        <taxon>Pseudomonadati</taxon>
        <taxon>Pseudomonadota</taxon>
        <taxon>Alphaproteobacteria</taxon>
        <taxon>Hyphomicrobiales</taxon>
        <taxon>Nitrobacteraceae</taxon>
        <taxon>Bradyrhizobium</taxon>
    </lineage>
</organism>
<dbReference type="InterPro" id="IPR011990">
    <property type="entry name" value="TPR-like_helical_dom_sf"/>
</dbReference>
<gene>
    <name evidence="3" type="ORF">E4K64_37580</name>
    <name evidence="2" type="ORF">E4K66_37560</name>
</gene>
<dbReference type="EMBL" id="SPQU01000049">
    <property type="protein sequence ID" value="TFV29485.1"/>
    <property type="molecule type" value="Genomic_DNA"/>
</dbReference>
<dbReference type="InterPro" id="IPR005415">
    <property type="entry name" value="T3SS_Ca_resp_chp_LcrH/SycD"/>
</dbReference>
<comment type="similarity">
    <text evidence="1">Belongs to the LcrH/SycD chaperone family.</text>
</comment>
<evidence type="ECO:0000313" key="3">
    <source>
        <dbReference type="EMBL" id="TFV68048.1"/>
    </source>
</evidence>
<evidence type="ECO:0000313" key="5">
    <source>
        <dbReference type="Proteomes" id="UP000298225"/>
    </source>
</evidence>
<keyword evidence="5" id="KW-1185">Reference proteome</keyword>
<dbReference type="RefSeq" id="WP_126261805.1">
    <property type="nucleotide sequence ID" value="NZ_SPQS01000048.1"/>
</dbReference>
<dbReference type="Pfam" id="PF07720">
    <property type="entry name" value="TPR_3"/>
    <property type="match status" value="2"/>
</dbReference>